<dbReference type="Pfam" id="PF01494">
    <property type="entry name" value="FAD_binding_3"/>
    <property type="match status" value="1"/>
</dbReference>
<feature type="binding site" evidence="5">
    <location>
        <position position="303"/>
    </location>
    <ligand>
        <name>FAD</name>
        <dbReference type="ChEBI" id="CHEBI:57692"/>
    </ligand>
</feature>
<evidence type="ECO:0000259" key="6">
    <source>
        <dbReference type="Pfam" id="PF01494"/>
    </source>
</evidence>
<reference evidence="8" key="1">
    <citation type="journal article" date="2019" name="Int. J. Syst. Evol. Microbiol.">
        <title>The Global Catalogue of Microorganisms (GCM) 10K type strain sequencing project: providing services to taxonomists for standard genome sequencing and annotation.</title>
        <authorList>
            <consortium name="The Broad Institute Genomics Platform"/>
            <consortium name="The Broad Institute Genome Sequencing Center for Infectious Disease"/>
            <person name="Wu L."/>
            <person name="Ma J."/>
        </authorList>
    </citation>
    <scope>NUCLEOTIDE SEQUENCE [LARGE SCALE GENOMIC DNA]</scope>
    <source>
        <strain evidence="8">CGMCC 4.7643</strain>
    </source>
</reference>
<dbReference type="InterPro" id="IPR043683">
    <property type="entry name" value="TetX_monooxygenase"/>
</dbReference>
<dbReference type="EC" id="1.14.13.-" evidence="5"/>
<evidence type="ECO:0000313" key="7">
    <source>
        <dbReference type="EMBL" id="MFD2463095.1"/>
    </source>
</evidence>
<dbReference type="RefSeq" id="WP_345392441.1">
    <property type="nucleotide sequence ID" value="NZ_BAABHG010000005.1"/>
</dbReference>
<dbReference type="PANTHER" id="PTHR46972:SF1">
    <property type="entry name" value="FAD DEPENDENT OXIDOREDUCTASE DOMAIN-CONTAINING PROTEIN"/>
    <property type="match status" value="1"/>
</dbReference>
<comment type="subunit">
    <text evidence="5">Monomer.</text>
</comment>
<dbReference type="HAMAP" id="MF_00845">
    <property type="entry name" value="TetX_monooxygenase"/>
    <property type="match status" value="1"/>
</dbReference>
<evidence type="ECO:0000256" key="4">
    <source>
        <dbReference type="ARBA" id="ARBA00023033"/>
    </source>
</evidence>
<evidence type="ECO:0000256" key="3">
    <source>
        <dbReference type="ARBA" id="ARBA00023002"/>
    </source>
</evidence>
<comment type="similarity">
    <text evidence="5">Belongs to the aromatic-ring hydroxylase family. TetX subfamily.</text>
</comment>
<protein>
    <recommendedName>
        <fullName evidence="5">Flavin-dependent monooxygenase</fullName>
    </recommendedName>
    <alternativeName>
        <fullName evidence="5">TetX monooxygenase</fullName>
        <shortName evidence="5">TetX</shortName>
        <ecNumber evidence="5">1.14.13.-</ecNumber>
    </alternativeName>
</protein>
<dbReference type="PANTHER" id="PTHR46972">
    <property type="entry name" value="MONOOXYGENASE ASQM-RELATED"/>
    <property type="match status" value="1"/>
</dbReference>
<evidence type="ECO:0000313" key="8">
    <source>
        <dbReference type="Proteomes" id="UP001597419"/>
    </source>
</evidence>
<evidence type="ECO:0000256" key="2">
    <source>
        <dbReference type="ARBA" id="ARBA00022827"/>
    </source>
</evidence>
<comment type="subcellular location">
    <subcellularLocation>
        <location evidence="5">Cytoplasm</location>
    </subcellularLocation>
</comment>
<keyword evidence="4 5" id="KW-0503">Monooxygenase</keyword>
<comment type="domain">
    <text evidence="5">Consists of an N-terminal FAD-binding domain with a Rossman fold and a C-terminal substrate-binding domain.</text>
</comment>
<evidence type="ECO:0000256" key="1">
    <source>
        <dbReference type="ARBA" id="ARBA00022630"/>
    </source>
</evidence>
<feature type="binding site" evidence="5">
    <location>
        <position position="44"/>
    </location>
    <ligand>
        <name>NADPH</name>
        <dbReference type="ChEBI" id="CHEBI:57783"/>
    </ligand>
</feature>
<keyword evidence="8" id="KW-1185">Reference proteome</keyword>
<keyword evidence="5" id="KW-0547">Nucleotide-binding</keyword>
<dbReference type="Gene3D" id="3.50.50.60">
    <property type="entry name" value="FAD/NAD(P)-binding domain"/>
    <property type="match status" value="1"/>
</dbReference>
<comment type="function">
    <text evidence="5">An FAD-requiring monooxygenase active on some tetracycline antibiotic derivatives, which leads to their inactivation. Hydroxylates carbon 11a of tetracycline and some analogs.</text>
</comment>
<dbReference type="PRINTS" id="PR00420">
    <property type="entry name" value="RNGMNOXGNASE"/>
</dbReference>
<feature type="domain" description="FAD-binding" evidence="6">
    <location>
        <begin position="8"/>
        <end position="350"/>
    </location>
</feature>
<dbReference type="EMBL" id="JBHUKU010000020">
    <property type="protein sequence ID" value="MFD2463095.1"/>
    <property type="molecule type" value="Genomic_DNA"/>
</dbReference>
<feature type="binding site" evidence="5">
    <location>
        <position position="109"/>
    </location>
    <ligand>
        <name>FAD</name>
        <dbReference type="ChEBI" id="CHEBI:57692"/>
    </ligand>
</feature>
<dbReference type="SUPFAM" id="SSF51905">
    <property type="entry name" value="FAD/NAD(P)-binding domain"/>
    <property type="match status" value="1"/>
</dbReference>
<comment type="cofactor">
    <cofactor evidence="5">
        <name>FAD</name>
        <dbReference type="ChEBI" id="CHEBI:57692"/>
    </cofactor>
</comment>
<name>A0ABW5GQH8_9PSEU</name>
<accession>A0ABW5GQH8</accession>
<organism evidence="7 8">
    <name type="scientific">Amycolatopsis samaneae</name>
    <dbReference type="NCBI Taxonomy" id="664691"/>
    <lineage>
        <taxon>Bacteria</taxon>
        <taxon>Bacillati</taxon>
        <taxon>Actinomycetota</taxon>
        <taxon>Actinomycetes</taxon>
        <taxon>Pseudonocardiales</taxon>
        <taxon>Pseudonocardiaceae</taxon>
        <taxon>Amycolatopsis</taxon>
    </lineage>
</organism>
<feature type="binding site" evidence="5">
    <location>
        <position position="51"/>
    </location>
    <ligand>
        <name>FAD</name>
        <dbReference type="ChEBI" id="CHEBI:57692"/>
    </ligand>
</feature>
<sequence length="367" mass="38640">MDSSTTPRVAIVGGGLGGLLCARVLQLHGRPVTVFEGEPSPEARGQGGTLDMHPETGQVALRAAGLLEKFQALSRPEGQEWRLLDHVTGAVLSGEIPDGGDEERPEIDRGRLRGLLLGSLRPGTVHWGHSVGGVTPHPDGTCQVRFREGGSEHFDLVIGADGAWSRVRPGVSDAVPAYTGVTFVETGLDDVDTRHPALAGLTGEGTMMAKAPGRGLFVQRNSGGHIRVYAALRVPEDWYVAGRLDFADTEAVRADLLARYTGWDPALLGFLRGNDSGFVNRPLHALPAPHSWDHVPGVTLLGDAAHLMPPLGVGANLAMLDGAELAQALIAEPTVDDAVRAYESVMLPRAGELAKATAEGLGHLLPG</sequence>
<dbReference type="Proteomes" id="UP001597419">
    <property type="component" value="Unassembled WGS sequence"/>
</dbReference>
<comment type="caution">
    <text evidence="7">The sequence shown here is derived from an EMBL/GenBank/DDBJ whole genome shotgun (WGS) entry which is preliminary data.</text>
</comment>
<dbReference type="InterPro" id="IPR036188">
    <property type="entry name" value="FAD/NAD-bd_sf"/>
</dbReference>
<keyword evidence="5" id="KW-0521">NADP</keyword>
<keyword evidence="2 5" id="KW-0274">FAD</keyword>
<proteinExistence type="inferred from homology"/>
<comment type="catalytic activity">
    <reaction evidence="5">
        <text>a tetracycline + NADPH + O2 + H(+) = an 11a-hydroxytetracycline + NADP(+) + H2O</text>
        <dbReference type="Rhea" id="RHEA:61444"/>
        <dbReference type="ChEBI" id="CHEBI:15377"/>
        <dbReference type="ChEBI" id="CHEBI:15378"/>
        <dbReference type="ChEBI" id="CHEBI:15379"/>
        <dbReference type="ChEBI" id="CHEBI:57783"/>
        <dbReference type="ChEBI" id="CHEBI:58349"/>
        <dbReference type="ChEBI" id="CHEBI:144644"/>
        <dbReference type="ChEBI" id="CHEBI:144645"/>
    </reaction>
</comment>
<keyword evidence="1 5" id="KW-0285">Flavoprotein</keyword>
<evidence type="ECO:0000256" key="5">
    <source>
        <dbReference type="HAMAP-Rule" id="MF_00845"/>
    </source>
</evidence>
<dbReference type="InterPro" id="IPR002938">
    <property type="entry name" value="FAD-bd"/>
</dbReference>
<keyword evidence="3 5" id="KW-0560">Oxidoreductase</keyword>
<keyword evidence="5" id="KW-0963">Cytoplasm</keyword>
<gene>
    <name evidence="7" type="ORF">ACFSYJ_31105</name>
</gene>